<comment type="catalytic activity">
    <reaction evidence="10">
        <text>ATP + H2O = ADP + phosphate + H(+)</text>
        <dbReference type="Rhea" id="RHEA:13065"/>
        <dbReference type="ChEBI" id="CHEBI:15377"/>
        <dbReference type="ChEBI" id="CHEBI:15378"/>
        <dbReference type="ChEBI" id="CHEBI:30616"/>
        <dbReference type="ChEBI" id="CHEBI:43474"/>
        <dbReference type="ChEBI" id="CHEBI:456216"/>
    </reaction>
</comment>
<dbReference type="InterPro" id="IPR047038">
    <property type="entry name" value="eEF3_chromodomain-like_sf"/>
</dbReference>
<dbReference type="Gene3D" id="2.40.50.990">
    <property type="match status" value="1"/>
</dbReference>
<evidence type="ECO:0000256" key="5">
    <source>
        <dbReference type="ARBA" id="ARBA00022737"/>
    </source>
</evidence>
<evidence type="ECO:0000256" key="1">
    <source>
        <dbReference type="ARBA" id="ARBA00004496"/>
    </source>
</evidence>
<dbReference type="PANTHER" id="PTHR19211">
    <property type="entry name" value="ATP-BINDING TRANSPORT PROTEIN-RELATED"/>
    <property type="match status" value="1"/>
</dbReference>
<evidence type="ECO:0000256" key="2">
    <source>
        <dbReference type="ARBA" id="ARBA00004815"/>
    </source>
</evidence>
<dbReference type="SUPFAM" id="SSF48371">
    <property type="entry name" value="ARM repeat"/>
    <property type="match status" value="1"/>
</dbReference>
<sequence>MPIDIAKLTGAETPEAREAEAGSFADAFVAAGVAKSKDTFDALKAALADKDKKKANSRAGVLAGLRALLTKAGAAAEPFVMPLLFSVIEAAADKAKPVSIEADKLCKEICNMISANGVSFILPDILAEGENKWQSNLVRCEMFSMLAEKHPAQIQLGLTTIIPVVAGLMWDVKPQVKDAATKAMNDVCKTMDNRDVVGFVPSIVHCIGHPETVGETVHKLAGVVFVSEVYASALAVMAPLLKRGFDDKTVSIIRNTARIVENMAKLVDDPYEVEPFIPTLLPALNRAKEEVSDPECRDVCDAAYQQLDKTSKQDVVWKRVEVKIVLDTLKGLAGGADETVCAYAASVANSMLSLKNIVANDWSASLGPLLSAVMPGDKAQATISKLLEECSKLVKVEEAKEEVDDAEQLCDCKFSLAYGNKVLLNQTVLKLKRGYRYGLCGKNDSGKTTLMRAIADQQVDGFPPPTELRTMFVETDVQGEVAPDDPNDERLLTELSVLDFVANHAGLKKYGVTEEMAKEKLLAVGFYETDAVLPDGTMPPASLQKLVGRLSGGWRMKVALTRAMLMKADILLLDEPTNHLDPGNVKWVIDYLTSLSHVTSIIVSHDIKVLDQVCTHVLQIDNLKLKQYKGNLTEVAEKYVPELMSYFKLKATKFTMRFPQPGMLEGVSSKGKHIMKMTNISFTYPTAAKAQLTGVTVRISLSTRAACIGANGAGKSTMIKLLTGELVPDKGSGEVWKHPNCRVAYVAQHAFHHIEHHLEKTANEYIRWRYEYGSDKEGLEKDTAKLTPEEEAKIKAPILIEYKTDDGAIKVQKCIFKRFTEGRRTASKGKEYEYEVAWQGDFSTWVPKSKLELNGFKKLLKHVDDKIAALATQLVRPLTQKFVESHLNDVGLAAEFATHTRMGALSGGQKVKVVLAGAMWNTPHVVILDEPTNYLDRDSLGAMAEAINCYDGGVVIISHNAQFVDQVCPEVWHLENHTLNLKGSYDWLESANKEAVKAKAAEESYIDGLGNEVAIQKKKKKASKAELKKIKKAIADKRKAGIECWTDEELEEAGFLIEGAD</sequence>
<organism evidence="13">
    <name type="scientific">Haptolina ericina</name>
    <dbReference type="NCBI Taxonomy" id="156174"/>
    <lineage>
        <taxon>Eukaryota</taxon>
        <taxon>Haptista</taxon>
        <taxon>Haptophyta</taxon>
        <taxon>Prymnesiophyceae</taxon>
        <taxon>Prymnesiales</taxon>
        <taxon>Prymnesiaceae</taxon>
        <taxon>Haptolina</taxon>
    </lineage>
</organism>
<comment type="pathway">
    <text evidence="2">Protein biosynthesis; polypeptide chain elongation.</text>
</comment>
<dbReference type="PROSITE" id="PS00211">
    <property type="entry name" value="ABC_TRANSPORTER_1"/>
    <property type="match status" value="1"/>
</dbReference>
<keyword evidence="6" id="KW-0547">Nucleotide-binding</keyword>
<dbReference type="GO" id="GO:0016887">
    <property type="term" value="F:ATP hydrolysis activity"/>
    <property type="evidence" value="ECO:0007669"/>
    <property type="project" value="InterPro"/>
</dbReference>
<dbReference type="SMART" id="SM00382">
    <property type="entry name" value="AAA"/>
    <property type="match status" value="2"/>
</dbReference>
<name>A0A7S3F5M8_9EUKA</name>
<dbReference type="UniPathway" id="UPA00345"/>
<evidence type="ECO:0000256" key="7">
    <source>
        <dbReference type="ARBA" id="ARBA00022768"/>
    </source>
</evidence>
<evidence type="ECO:0000256" key="6">
    <source>
        <dbReference type="ARBA" id="ARBA00022741"/>
    </source>
</evidence>
<dbReference type="PANTHER" id="PTHR19211:SF5">
    <property type="entry name" value="ELONGATION FACTOR 3A-RELATED"/>
    <property type="match status" value="1"/>
</dbReference>
<keyword evidence="8" id="KW-0067">ATP-binding</keyword>
<protein>
    <recommendedName>
        <fullName evidence="12">ABC transporter domain-containing protein</fullName>
    </recommendedName>
</protein>
<keyword evidence="7" id="KW-0251">Elongation factor</keyword>
<proteinExistence type="inferred from homology"/>
<evidence type="ECO:0000256" key="9">
    <source>
        <dbReference type="ARBA" id="ARBA00022917"/>
    </source>
</evidence>
<dbReference type="InterPro" id="IPR017871">
    <property type="entry name" value="ABC_transporter-like_CS"/>
</dbReference>
<evidence type="ECO:0000256" key="11">
    <source>
        <dbReference type="PROSITE-ProRule" id="PRU00103"/>
    </source>
</evidence>
<evidence type="ECO:0000256" key="8">
    <source>
        <dbReference type="ARBA" id="ARBA00022840"/>
    </source>
</evidence>
<dbReference type="InterPro" id="IPR050611">
    <property type="entry name" value="ABCF"/>
</dbReference>
<keyword evidence="4" id="KW-0963">Cytoplasm</keyword>
<dbReference type="Gene3D" id="3.40.50.300">
    <property type="entry name" value="P-loop containing nucleotide triphosphate hydrolases"/>
    <property type="match status" value="2"/>
</dbReference>
<comment type="similarity">
    <text evidence="3">Belongs to the ABC transporter superfamily. ABCF family. EF3 subfamily.</text>
</comment>
<dbReference type="EMBL" id="HBHX01048578">
    <property type="protein sequence ID" value="CAE0128009.1"/>
    <property type="molecule type" value="Transcribed_RNA"/>
</dbReference>
<dbReference type="SUPFAM" id="SSF52540">
    <property type="entry name" value="P-loop containing nucleoside triphosphate hydrolases"/>
    <property type="match status" value="2"/>
</dbReference>
<dbReference type="InterPro" id="IPR003439">
    <property type="entry name" value="ABC_transporter-like_ATP-bd"/>
</dbReference>
<dbReference type="InterPro" id="IPR021133">
    <property type="entry name" value="HEAT_type_2"/>
</dbReference>
<dbReference type="InterPro" id="IPR011989">
    <property type="entry name" value="ARM-like"/>
</dbReference>
<keyword evidence="9" id="KW-0648">Protein biosynthesis</keyword>
<dbReference type="InterPro" id="IPR016024">
    <property type="entry name" value="ARM-type_fold"/>
</dbReference>
<reference evidence="13" key="1">
    <citation type="submission" date="2021-01" db="EMBL/GenBank/DDBJ databases">
        <authorList>
            <person name="Corre E."/>
            <person name="Pelletier E."/>
            <person name="Niang G."/>
            <person name="Scheremetjew M."/>
            <person name="Finn R."/>
            <person name="Kale V."/>
            <person name="Holt S."/>
            <person name="Cochrane G."/>
            <person name="Meng A."/>
            <person name="Brown T."/>
            <person name="Cohen L."/>
        </authorList>
    </citation>
    <scope>NUCLEOTIDE SEQUENCE</scope>
    <source>
        <strain evidence="13">CCMP281</strain>
    </source>
</reference>
<dbReference type="GO" id="GO:0005524">
    <property type="term" value="F:ATP binding"/>
    <property type="evidence" value="ECO:0007669"/>
    <property type="project" value="UniProtKB-KW"/>
</dbReference>
<feature type="domain" description="ABC transporter" evidence="12">
    <location>
        <begin position="407"/>
        <end position="647"/>
    </location>
</feature>
<comment type="subcellular location">
    <subcellularLocation>
        <location evidence="1">Cytoplasm</location>
    </subcellularLocation>
</comment>
<feature type="repeat" description="HEAT" evidence="11">
    <location>
        <begin position="161"/>
        <end position="196"/>
    </location>
</feature>
<dbReference type="GO" id="GO:0003746">
    <property type="term" value="F:translation elongation factor activity"/>
    <property type="evidence" value="ECO:0007669"/>
    <property type="project" value="UniProtKB-KW"/>
</dbReference>
<dbReference type="PROSITE" id="PS50893">
    <property type="entry name" value="ABC_TRANSPORTER_2"/>
    <property type="match status" value="2"/>
</dbReference>
<feature type="domain" description="ABC transporter" evidence="12">
    <location>
        <begin position="675"/>
        <end position="1001"/>
    </location>
</feature>
<evidence type="ECO:0000256" key="3">
    <source>
        <dbReference type="ARBA" id="ARBA00011054"/>
    </source>
</evidence>
<evidence type="ECO:0000259" key="12">
    <source>
        <dbReference type="PROSITE" id="PS50893"/>
    </source>
</evidence>
<evidence type="ECO:0000256" key="4">
    <source>
        <dbReference type="ARBA" id="ARBA00022490"/>
    </source>
</evidence>
<dbReference type="Pfam" id="PF24984">
    <property type="entry name" value="HEAT_EF3_GNC1"/>
    <property type="match status" value="1"/>
</dbReference>
<dbReference type="PROSITE" id="PS50077">
    <property type="entry name" value="HEAT_REPEAT"/>
    <property type="match status" value="1"/>
</dbReference>
<dbReference type="AlphaFoldDB" id="A0A7S3F5M8"/>
<dbReference type="Gene3D" id="1.25.10.10">
    <property type="entry name" value="Leucine-rich Repeat Variant"/>
    <property type="match status" value="1"/>
</dbReference>
<dbReference type="Pfam" id="PF00005">
    <property type="entry name" value="ABC_tran"/>
    <property type="match status" value="2"/>
</dbReference>
<dbReference type="InterPro" id="IPR027417">
    <property type="entry name" value="P-loop_NTPase"/>
</dbReference>
<dbReference type="InterPro" id="IPR003593">
    <property type="entry name" value="AAA+_ATPase"/>
</dbReference>
<accession>A0A7S3F5M8</accession>
<evidence type="ECO:0000256" key="10">
    <source>
        <dbReference type="ARBA" id="ARBA00049360"/>
    </source>
</evidence>
<dbReference type="CDD" id="cd03221">
    <property type="entry name" value="ABCF_EF-3"/>
    <property type="match status" value="1"/>
</dbReference>
<evidence type="ECO:0000313" key="13">
    <source>
        <dbReference type="EMBL" id="CAE0128009.1"/>
    </source>
</evidence>
<dbReference type="Pfam" id="PF24987">
    <property type="entry name" value="HEAT_EF3_N"/>
    <property type="match status" value="1"/>
</dbReference>
<dbReference type="GO" id="GO:0005737">
    <property type="term" value="C:cytoplasm"/>
    <property type="evidence" value="ECO:0007669"/>
    <property type="project" value="UniProtKB-SubCell"/>
</dbReference>
<dbReference type="FunFam" id="3.40.50.300:FF:000011">
    <property type="entry name" value="Putative ABC transporter ATP-binding component"/>
    <property type="match status" value="1"/>
</dbReference>
<keyword evidence="5" id="KW-0677">Repeat</keyword>
<gene>
    <name evidence="13" type="ORF">HERI1096_LOCUS26907</name>
</gene>